<dbReference type="GO" id="GO:0005634">
    <property type="term" value="C:nucleus"/>
    <property type="evidence" value="ECO:0007669"/>
    <property type="project" value="TreeGrafter"/>
</dbReference>
<dbReference type="Gene3D" id="1.25.40.420">
    <property type="match status" value="1"/>
</dbReference>
<dbReference type="PANTHER" id="PTHR46336:SF3">
    <property type="entry name" value="BTB_POZ DOMAIN-CONTAINING PROTEIN POB1"/>
    <property type="match status" value="1"/>
</dbReference>
<protein>
    <submittedName>
        <fullName evidence="5">BTB/POZ domain-containing protein POB1</fullName>
    </submittedName>
</protein>
<evidence type="ECO:0000313" key="5">
    <source>
        <dbReference type="EMBL" id="KAK1321183.1"/>
    </source>
</evidence>
<evidence type="ECO:0000313" key="6">
    <source>
        <dbReference type="Proteomes" id="UP001180020"/>
    </source>
</evidence>
<dbReference type="Proteomes" id="UP001180020">
    <property type="component" value="Unassembled WGS sequence"/>
</dbReference>
<proteinExistence type="predicted"/>
<keyword evidence="3" id="KW-0833">Ubl conjugation pathway</keyword>
<evidence type="ECO:0000256" key="3">
    <source>
        <dbReference type="ARBA" id="ARBA00022786"/>
    </source>
</evidence>
<comment type="caution">
    <text evidence="5">The sequence shown here is derived from an EMBL/GenBank/DDBJ whole genome shotgun (WGS) entry which is preliminary data.</text>
</comment>
<reference evidence="5" key="2">
    <citation type="submission" date="2023-06" db="EMBL/GenBank/DDBJ databases">
        <authorList>
            <person name="Ma L."/>
            <person name="Liu K.-W."/>
            <person name="Li Z."/>
            <person name="Hsiao Y.-Y."/>
            <person name="Qi Y."/>
            <person name="Fu T."/>
            <person name="Tang G."/>
            <person name="Zhang D."/>
            <person name="Sun W.-H."/>
            <person name="Liu D.-K."/>
            <person name="Li Y."/>
            <person name="Chen G.-Z."/>
            <person name="Liu X.-D."/>
            <person name="Liao X.-Y."/>
            <person name="Jiang Y.-T."/>
            <person name="Yu X."/>
            <person name="Hao Y."/>
            <person name="Huang J."/>
            <person name="Zhao X.-W."/>
            <person name="Ke S."/>
            <person name="Chen Y.-Y."/>
            <person name="Wu W.-L."/>
            <person name="Hsu J.-L."/>
            <person name="Lin Y.-F."/>
            <person name="Huang M.-D."/>
            <person name="Li C.-Y."/>
            <person name="Huang L."/>
            <person name="Wang Z.-W."/>
            <person name="Zhao X."/>
            <person name="Zhong W.-Y."/>
            <person name="Peng D.-H."/>
            <person name="Ahmad S."/>
            <person name="Lan S."/>
            <person name="Zhang J.-S."/>
            <person name="Tsai W.-C."/>
            <person name="Van De Peer Y."/>
            <person name="Liu Z.-J."/>
        </authorList>
    </citation>
    <scope>NUCLEOTIDE SEQUENCE</scope>
    <source>
        <strain evidence="5">CP</strain>
        <tissue evidence="5">Leaves</tissue>
    </source>
</reference>
<comment type="function">
    <text evidence="1">May act as a substrate-specific adapter of an E3 ubiquitin-protein ligase complex (CUL3-RBX1-BTB) which mediates the ubiquitination and subsequent proteasomal degradation of target proteins.</text>
</comment>
<dbReference type="InterPro" id="IPR011705">
    <property type="entry name" value="BACK"/>
</dbReference>
<evidence type="ECO:0000256" key="1">
    <source>
        <dbReference type="ARBA" id="ARBA00002668"/>
    </source>
</evidence>
<evidence type="ECO:0000256" key="2">
    <source>
        <dbReference type="ARBA" id="ARBA00004906"/>
    </source>
</evidence>
<evidence type="ECO:0000259" key="4">
    <source>
        <dbReference type="Pfam" id="PF07707"/>
    </source>
</evidence>
<sequence>MNTEVQLLVDASKKHFVAHFRDKEKSQSKIVNLSIAGLEFILSSDDILPTTEDEVCDAIIHWARYHYPKVQECQEALSSLVTHFVPLPYLSCMYLRKFLESEDIDRAALSERIIDALLFNVETLQGKHALISKEFTNKLFIERPFQHRPESHGLCFMRTTVLWLNKSHETLD</sequence>
<dbReference type="AlphaFoldDB" id="A0AAV9F8J5"/>
<organism evidence="5 6">
    <name type="scientific">Acorus calamus</name>
    <name type="common">Sweet flag</name>
    <dbReference type="NCBI Taxonomy" id="4465"/>
    <lineage>
        <taxon>Eukaryota</taxon>
        <taxon>Viridiplantae</taxon>
        <taxon>Streptophyta</taxon>
        <taxon>Embryophyta</taxon>
        <taxon>Tracheophyta</taxon>
        <taxon>Spermatophyta</taxon>
        <taxon>Magnoliopsida</taxon>
        <taxon>Liliopsida</taxon>
        <taxon>Acoraceae</taxon>
        <taxon>Acorus</taxon>
    </lineage>
</organism>
<feature type="domain" description="BACK" evidence="4">
    <location>
        <begin position="14"/>
        <end position="90"/>
    </location>
</feature>
<dbReference type="FunFam" id="1.25.40.420:FF:000008">
    <property type="entry name" value="BTB/POZ domain-containing protein POB1"/>
    <property type="match status" value="1"/>
</dbReference>
<dbReference type="PANTHER" id="PTHR46336">
    <property type="entry name" value="OS02G0260700 PROTEIN"/>
    <property type="match status" value="1"/>
</dbReference>
<keyword evidence="6" id="KW-1185">Reference proteome</keyword>
<reference evidence="5" key="1">
    <citation type="journal article" date="2023" name="Nat. Commun.">
        <title>Diploid and tetraploid genomes of Acorus and the evolution of monocots.</title>
        <authorList>
            <person name="Ma L."/>
            <person name="Liu K.W."/>
            <person name="Li Z."/>
            <person name="Hsiao Y.Y."/>
            <person name="Qi Y."/>
            <person name="Fu T."/>
            <person name="Tang G.D."/>
            <person name="Zhang D."/>
            <person name="Sun W.H."/>
            <person name="Liu D.K."/>
            <person name="Li Y."/>
            <person name="Chen G.Z."/>
            <person name="Liu X.D."/>
            <person name="Liao X.Y."/>
            <person name="Jiang Y.T."/>
            <person name="Yu X."/>
            <person name="Hao Y."/>
            <person name="Huang J."/>
            <person name="Zhao X.W."/>
            <person name="Ke S."/>
            <person name="Chen Y.Y."/>
            <person name="Wu W.L."/>
            <person name="Hsu J.L."/>
            <person name="Lin Y.F."/>
            <person name="Huang M.D."/>
            <person name="Li C.Y."/>
            <person name="Huang L."/>
            <person name="Wang Z.W."/>
            <person name="Zhao X."/>
            <person name="Zhong W.Y."/>
            <person name="Peng D.H."/>
            <person name="Ahmad S."/>
            <person name="Lan S."/>
            <person name="Zhang J.S."/>
            <person name="Tsai W.C."/>
            <person name="Van de Peer Y."/>
            <person name="Liu Z.J."/>
        </authorList>
    </citation>
    <scope>NUCLEOTIDE SEQUENCE</scope>
    <source>
        <strain evidence="5">CP</strain>
    </source>
</reference>
<dbReference type="GO" id="GO:0010114">
    <property type="term" value="P:response to red light"/>
    <property type="evidence" value="ECO:0007669"/>
    <property type="project" value="TreeGrafter"/>
</dbReference>
<gene>
    <name evidence="5" type="primary">POB1</name>
    <name evidence="5" type="ORF">QJS10_CPA03g01099</name>
</gene>
<name>A0AAV9F8J5_ACOCL</name>
<dbReference type="InterPro" id="IPR045890">
    <property type="entry name" value="POB1-like"/>
</dbReference>
<dbReference type="Pfam" id="PF07707">
    <property type="entry name" value="BACK"/>
    <property type="match status" value="1"/>
</dbReference>
<dbReference type="EMBL" id="JAUJYO010000003">
    <property type="protein sequence ID" value="KAK1321183.1"/>
    <property type="molecule type" value="Genomic_DNA"/>
</dbReference>
<accession>A0AAV9F8J5</accession>
<comment type="pathway">
    <text evidence="2">Protein modification; protein ubiquitination.</text>
</comment>